<comment type="similarity">
    <text evidence="2">Belongs to the class-I pyridoxal-phosphate-dependent aminotransferase family.</text>
</comment>
<comment type="cofactor">
    <cofactor evidence="1">
        <name>pyridoxal 5'-phosphate</name>
        <dbReference type="ChEBI" id="CHEBI:597326"/>
    </cofactor>
</comment>
<evidence type="ECO:0000256" key="3">
    <source>
        <dbReference type="ARBA" id="ARBA00022576"/>
    </source>
</evidence>
<dbReference type="AlphaFoldDB" id="A0A9W9TN82"/>
<dbReference type="EMBL" id="JAPQKS010000004">
    <property type="protein sequence ID" value="KAJ5232507.1"/>
    <property type="molecule type" value="Genomic_DNA"/>
</dbReference>
<dbReference type="OrthoDB" id="1077582at2759"/>
<feature type="domain" description="Aminotransferase class I/classII large" evidence="6">
    <location>
        <begin position="56"/>
        <end position="251"/>
    </location>
</feature>
<comment type="caution">
    <text evidence="7">The sequence shown here is derived from an EMBL/GenBank/DDBJ whole genome shotgun (WGS) entry which is preliminary data.</text>
</comment>
<organism evidence="7 8">
    <name type="scientific">Penicillium chermesinum</name>
    <dbReference type="NCBI Taxonomy" id="63820"/>
    <lineage>
        <taxon>Eukaryota</taxon>
        <taxon>Fungi</taxon>
        <taxon>Dikarya</taxon>
        <taxon>Ascomycota</taxon>
        <taxon>Pezizomycotina</taxon>
        <taxon>Eurotiomycetes</taxon>
        <taxon>Eurotiomycetidae</taxon>
        <taxon>Eurotiales</taxon>
        <taxon>Aspergillaceae</taxon>
        <taxon>Penicillium</taxon>
    </lineage>
</organism>
<keyword evidence="4" id="KW-0808">Transferase</keyword>
<evidence type="ECO:0000256" key="2">
    <source>
        <dbReference type="ARBA" id="ARBA00007441"/>
    </source>
</evidence>
<gene>
    <name evidence="7" type="ORF">N7468_005463</name>
</gene>
<evidence type="ECO:0000313" key="8">
    <source>
        <dbReference type="Proteomes" id="UP001150941"/>
    </source>
</evidence>
<dbReference type="InterPro" id="IPR015421">
    <property type="entry name" value="PyrdxlP-dep_Trfase_major"/>
</dbReference>
<keyword evidence="3" id="KW-0032">Aminotransferase</keyword>
<dbReference type="InterPro" id="IPR004839">
    <property type="entry name" value="Aminotransferase_I/II_large"/>
</dbReference>
<dbReference type="GO" id="GO:0030170">
    <property type="term" value="F:pyridoxal phosphate binding"/>
    <property type="evidence" value="ECO:0007669"/>
    <property type="project" value="InterPro"/>
</dbReference>
<sequence>MPLTQTFEAVQLEAIRSLYIRGLGNMSGEDVSARMGPAIAALASVPIFTTRDEGHIDLADGENVLMQEHLVDFCKEMMAKNITIEVSSPSSELNSTNVRKAFSNPNGVEGNPEVREAFASYIDRYFNPSISVTADHIVPAAGSSNALNGLLLTLCDAGDSIICPAPAWRGYNILALLSPSVNILPAWVPPTESWLEDSLSTAIIPALEKTYLSAPEPKRIKALVIANPANPVAQCYPENVVREMMNFCHKYAQFTSALSLVSGADASNLESAKAKSALDPKEGTYCMEHDEGYGNLWCAIAGVTYGTFWQMSSLAALFTVAVLSSPFLPAWLSSTRETLRKHNQLCHEVLSVPVLDGRIKILPASAGLWVNVIVTLKEGETFKDFISKTKANKVDILPAQDFKVYYGENQGEFKITFAKAEGVLREGLERLKQSLL</sequence>
<dbReference type="InterPro" id="IPR015422">
    <property type="entry name" value="PyrdxlP-dep_Trfase_small"/>
</dbReference>
<evidence type="ECO:0000313" key="7">
    <source>
        <dbReference type="EMBL" id="KAJ5232507.1"/>
    </source>
</evidence>
<dbReference type="GO" id="GO:0006520">
    <property type="term" value="P:amino acid metabolic process"/>
    <property type="evidence" value="ECO:0007669"/>
    <property type="project" value="TreeGrafter"/>
</dbReference>
<dbReference type="GO" id="GO:0008483">
    <property type="term" value="F:transaminase activity"/>
    <property type="evidence" value="ECO:0007669"/>
    <property type="project" value="UniProtKB-KW"/>
</dbReference>
<name>A0A9W9TN82_9EURO</name>
<dbReference type="InterPro" id="IPR050478">
    <property type="entry name" value="Ethylene_sulfur-biosynth"/>
</dbReference>
<dbReference type="PANTHER" id="PTHR43795">
    <property type="entry name" value="BIFUNCTIONAL ASPARTATE AMINOTRANSFERASE AND GLUTAMATE/ASPARTATE-PREPHENATE AMINOTRANSFERASE-RELATED"/>
    <property type="match status" value="1"/>
</dbReference>
<reference evidence="7" key="2">
    <citation type="journal article" date="2023" name="IMA Fungus">
        <title>Comparative genomic study of the Penicillium genus elucidates a diverse pangenome and 15 lateral gene transfer events.</title>
        <authorList>
            <person name="Petersen C."/>
            <person name="Sorensen T."/>
            <person name="Nielsen M.R."/>
            <person name="Sondergaard T.E."/>
            <person name="Sorensen J.L."/>
            <person name="Fitzpatrick D.A."/>
            <person name="Frisvad J.C."/>
            <person name="Nielsen K.L."/>
        </authorList>
    </citation>
    <scope>NUCLEOTIDE SEQUENCE</scope>
    <source>
        <strain evidence="7">IBT 19713</strain>
    </source>
</reference>
<evidence type="ECO:0000256" key="4">
    <source>
        <dbReference type="ARBA" id="ARBA00022679"/>
    </source>
</evidence>
<dbReference type="Proteomes" id="UP001150941">
    <property type="component" value="Unassembled WGS sequence"/>
</dbReference>
<dbReference type="RefSeq" id="XP_058330500.1">
    <property type="nucleotide sequence ID" value="XM_058474760.1"/>
</dbReference>
<dbReference type="Gene3D" id="3.40.640.10">
    <property type="entry name" value="Type I PLP-dependent aspartate aminotransferase-like (Major domain)"/>
    <property type="match status" value="1"/>
</dbReference>
<dbReference type="Pfam" id="PF00155">
    <property type="entry name" value="Aminotran_1_2"/>
    <property type="match status" value="1"/>
</dbReference>
<proteinExistence type="inferred from homology"/>
<evidence type="ECO:0000256" key="1">
    <source>
        <dbReference type="ARBA" id="ARBA00001933"/>
    </source>
</evidence>
<evidence type="ECO:0000259" key="6">
    <source>
        <dbReference type="Pfam" id="PF00155"/>
    </source>
</evidence>
<dbReference type="SUPFAM" id="SSF53383">
    <property type="entry name" value="PLP-dependent transferases"/>
    <property type="match status" value="1"/>
</dbReference>
<dbReference type="InterPro" id="IPR015424">
    <property type="entry name" value="PyrdxlP-dep_Trfase"/>
</dbReference>
<protein>
    <recommendedName>
        <fullName evidence="6">Aminotransferase class I/classII large domain-containing protein</fullName>
    </recommendedName>
</protein>
<keyword evidence="5" id="KW-0663">Pyridoxal phosphate</keyword>
<dbReference type="GeneID" id="83202063"/>
<evidence type="ECO:0000256" key="5">
    <source>
        <dbReference type="ARBA" id="ARBA00022898"/>
    </source>
</evidence>
<dbReference type="Gene3D" id="3.90.1150.10">
    <property type="entry name" value="Aspartate Aminotransferase, domain 1"/>
    <property type="match status" value="1"/>
</dbReference>
<dbReference type="PANTHER" id="PTHR43795:SF32">
    <property type="entry name" value="AMINOTRANSFERASE GLII-RELATED"/>
    <property type="match status" value="1"/>
</dbReference>
<accession>A0A9W9TN82</accession>
<keyword evidence="8" id="KW-1185">Reference proteome</keyword>
<reference evidence="7" key="1">
    <citation type="submission" date="2022-11" db="EMBL/GenBank/DDBJ databases">
        <authorList>
            <person name="Petersen C."/>
        </authorList>
    </citation>
    <scope>NUCLEOTIDE SEQUENCE</scope>
    <source>
        <strain evidence="7">IBT 19713</strain>
    </source>
</reference>